<sequence length="345" mass="36534">MRITVLAGGVGGSRFVRGLREELRRRAARAEPLPGASVPPDRPTPDDQVSVVVNTGDDVWLAGVRLMPDFDSLLYALAGVNDAERGWGRAGESERVAAELREWGVGWPWFTLGDLDLGTHLARTSWLREGLSPSEIGERLQRRWPLGVHLLPATDTEVDTWVEIAEPTDDGRRELHFQEWWTRHRASLPASAFRQRNITEARPAPGVVEAIAGADVVLLAPSNPVVSIGTITAIPGIAEALRATAARVVGVSPIIGGKVVRGMADACLAAIGVETDAAAVARHYGARSSGGLIDGWLVDDADAAAVPALEASGLRAHAAPLWMRDPDTSAAVAGAALDLASALHS</sequence>
<dbReference type="NCBIfam" id="TIGR01819">
    <property type="entry name" value="F420_cofD"/>
    <property type="match status" value="1"/>
</dbReference>
<dbReference type="InterPro" id="IPR038136">
    <property type="entry name" value="CofD-like_dom_sf"/>
</dbReference>
<dbReference type="InterPro" id="IPR002882">
    <property type="entry name" value="CofD"/>
</dbReference>
<dbReference type="Gene3D" id="1.10.8.240">
    <property type="entry name" value="CofD-like domain"/>
    <property type="match status" value="1"/>
</dbReference>
<dbReference type="InterPro" id="IPR010115">
    <property type="entry name" value="FbiA/CofD"/>
</dbReference>
<dbReference type="EMBL" id="CP094533">
    <property type="protein sequence ID" value="UOE27398.1"/>
    <property type="molecule type" value="Genomic_DNA"/>
</dbReference>
<keyword evidence="2" id="KW-0460">Magnesium</keyword>
<dbReference type="Gene3D" id="3.40.50.10680">
    <property type="entry name" value="CofD-like domains"/>
    <property type="match status" value="1"/>
</dbReference>
<evidence type="ECO:0000313" key="4">
    <source>
        <dbReference type="Proteomes" id="UP000831304"/>
    </source>
</evidence>
<evidence type="ECO:0000256" key="1">
    <source>
        <dbReference type="ARBA" id="ARBA00022679"/>
    </source>
</evidence>
<evidence type="ECO:0000256" key="2">
    <source>
        <dbReference type="ARBA" id="ARBA00022842"/>
    </source>
</evidence>
<reference evidence="3 4" key="1">
    <citation type="submission" date="2022-03" db="EMBL/GenBank/DDBJ databases">
        <title>Agromyces sp. isolated from the gut of P. brevitarsis seulensis larvae.</title>
        <authorList>
            <person name="Won M."/>
            <person name="Kwon S.-W."/>
        </authorList>
    </citation>
    <scope>NUCLEOTIDE SEQUENCE [LARGE SCALE GENOMIC DNA]</scope>
    <source>
        <strain evidence="3 4">KACC 16215</strain>
    </source>
</reference>
<dbReference type="RefSeq" id="WP_243570232.1">
    <property type="nucleotide sequence ID" value="NZ_BAAARD010000009.1"/>
</dbReference>
<accession>A0ABY4AW52</accession>
<name>A0ABY4AW52_9MICO</name>
<dbReference type="HAMAP" id="MF_01257">
    <property type="entry name" value="CofD"/>
    <property type="match status" value="1"/>
</dbReference>
<dbReference type="PANTHER" id="PTHR43007">
    <property type="entry name" value="2-PHOSPHO-L-LACTATE TRANSFERASE"/>
    <property type="match status" value="1"/>
</dbReference>
<dbReference type="EC" id="2.7.8.28" evidence="3"/>
<keyword evidence="4" id="KW-1185">Reference proteome</keyword>
<gene>
    <name evidence="3" type="primary">cofD</name>
    <name evidence="3" type="ORF">MTP13_06345</name>
</gene>
<dbReference type="PANTHER" id="PTHR43007:SF1">
    <property type="entry name" value="2-PHOSPHO-L-LACTATE TRANSFERASE"/>
    <property type="match status" value="1"/>
</dbReference>
<dbReference type="Proteomes" id="UP000831304">
    <property type="component" value="Chromosome"/>
</dbReference>
<dbReference type="SUPFAM" id="SSF142338">
    <property type="entry name" value="CofD-like"/>
    <property type="match status" value="1"/>
</dbReference>
<organism evidence="3 4">
    <name type="scientific">Agromyces soli</name>
    <dbReference type="NCBI Taxonomy" id="659012"/>
    <lineage>
        <taxon>Bacteria</taxon>
        <taxon>Bacillati</taxon>
        <taxon>Actinomycetota</taxon>
        <taxon>Actinomycetes</taxon>
        <taxon>Micrococcales</taxon>
        <taxon>Microbacteriaceae</taxon>
        <taxon>Agromyces</taxon>
    </lineage>
</organism>
<proteinExistence type="inferred from homology"/>
<evidence type="ECO:0000313" key="3">
    <source>
        <dbReference type="EMBL" id="UOE27398.1"/>
    </source>
</evidence>
<dbReference type="Pfam" id="PF01933">
    <property type="entry name" value="CofD"/>
    <property type="match status" value="1"/>
</dbReference>
<protein>
    <submittedName>
        <fullName evidence="3">2-phospho-L-lactate transferase</fullName>
        <ecNumber evidence="3">2.7.8.28</ecNumber>
    </submittedName>
</protein>
<dbReference type="GO" id="GO:0043743">
    <property type="term" value="F:LPPG:FO 2-phospho-L-lactate transferase activity"/>
    <property type="evidence" value="ECO:0007669"/>
    <property type="project" value="UniProtKB-EC"/>
</dbReference>
<keyword evidence="1 3" id="KW-0808">Transferase</keyword>